<dbReference type="PANTHER" id="PTHR37423">
    <property type="entry name" value="SOLUBLE LYTIC MUREIN TRANSGLYCOSYLASE-RELATED"/>
    <property type="match status" value="1"/>
</dbReference>
<dbReference type="EMBL" id="OGUS01000118">
    <property type="protein sequence ID" value="SPC13308.1"/>
    <property type="molecule type" value="Genomic_DNA"/>
</dbReference>
<name>A0A375G5C1_9BURK</name>
<evidence type="ECO:0000256" key="1">
    <source>
        <dbReference type="ARBA" id="ARBA00007734"/>
    </source>
</evidence>
<dbReference type="Gene3D" id="1.10.530.10">
    <property type="match status" value="1"/>
</dbReference>
<comment type="caution">
    <text evidence="4">The sequence shown here is derived from an EMBL/GenBank/DDBJ whole genome shotgun (WGS) entry which is preliminary data.</text>
</comment>
<feature type="domain" description="DUF4124" evidence="3">
    <location>
        <begin position="39"/>
        <end position="65"/>
    </location>
</feature>
<dbReference type="GO" id="GO:0016020">
    <property type="term" value="C:membrane"/>
    <property type="evidence" value="ECO:0007669"/>
    <property type="project" value="InterPro"/>
</dbReference>
<protein>
    <submittedName>
        <fullName evidence="4">Lytic transglycosylase</fullName>
    </submittedName>
</protein>
<dbReference type="GO" id="GO:0000270">
    <property type="term" value="P:peptidoglycan metabolic process"/>
    <property type="evidence" value="ECO:0007669"/>
    <property type="project" value="InterPro"/>
</dbReference>
<dbReference type="InterPro" id="IPR008258">
    <property type="entry name" value="Transglycosylase_SLT_dom_1"/>
</dbReference>
<dbReference type="PROSITE" id="PS00922">
    <property type="entry name" value="TRANSGLYCOSYLASE"/>
    <property type="match status" value="1"/>
</dbReference>
<reference evidence="4" key="1">
    <citation type="submission" date="2018-01" db="EMBL/GenBank/DDBJ databases">
        <authorList>
            <person name="Clerissi C."/>
        </authorList>
    </citation>
    <scope>NUCLEOTIDE SEQUENCE</scope>
    <source>
        <strain evidence="4">Cupriavidus oxalaticus LMG 2235</strain>
    </source>
</reference>
<accession>A0A375G5C1</accession>
<dbReference type="InterPro" id="IPR000189">
    <property type="entry name" value="Transglyc_AS"/>
</dbReference>
<comment type="similarity">
    <text evidence="1">Belongs to the transglycosylase Slt family.</text>
</comment>
<dbReference type="AlphaFoldDB" id="A0A375G5C1"/>
<dbReference type="SUPFAM" id="SSF53955">
    <property type="entry name" value="Lysozyme-like"/>
    <property type="match status" value="1"/>
</dbReference>
<dbReference type="Pfam" id="PF01464">
    <property type="entry name" value="SLT"/>
    <property type="match status" value="1"/>
</dbReference>
<dbReference type="Pfam" id="PF13511">
    <property type="entry name" value="DUF4124"/>
    <property type="match status" value="1"/>
</dbReference>
<gene>
    <name evidence="4" type="ORF">CO2235_180206</name>
</gene>
<dbReference type="GO" id="GO:0008933">
    <property type="term" value="F:peptidoglycan lytic transglycosylase activity"/>
    <property type="evidence" value="ECO:0007669"/>
    <property type="project" value="InterPro"/>
</dbReference>
<organism evidence="4">
    <name type="scientific">Cupriavidus oxalaticus</name>
    <dbReference type="NCBI Taxonomy" id="96344"/>
    <lineage>
        <taxon>Bacteria</taxon>
        <taxon>Pseudomonadati</taxon>
        <taxon>Pseudomonadota</taxon>
        <taxon>Betaproteobacteria</taxon>
        <taxon>Burkholderiales</taxon>
        <taxon>Burkholderiaceae</taxon>
        <taxon>Cupriavidus</taxon>
    </lineage>
</organism>
<evidence type="ECO:0000313" key="4">
    <source>
        <dbReference type="EMBL" id="SPC13308.1"/>
    </source>
</evidence>
<dbReference type="PANTHER" id="PTHR37423:SF2">
    <property type="entry name" value="MEMBRANE-BOUND LYTIC MUREIN TRANSGLYCOSYLASE C"/>
    <property type="match status" value="1"/>
</dbReference>
<proteinExistence type="inferred from homology"/>
<feature type="domain" description="Transglycosylase SLT" evidence="2">
    <location>
        <begin position="126"/>
        <end position="233"/>
    </location>
</feature>
<sequence>MTGDSAGAQLNLLERTMTKRPPGNPWRNAVAAVLALAGLAFVPAAHAELWGYIDADGVAHFADQKLDARYKLFMKDGGKLDSARLAAIQRGKAPVGADGADDIDLEQHKLYRYVVNHPNIKTVEPLIHQIASRQDVDPALVKAVMAVESGFNPGAVSPKGAIGLMQVIPDTGARFGVSADQRRTVEQKLADPRTNITAGVRYLRWLMQLFPNNLELVLAAYNAGEGAVQRYNNRIPPYRETQQYVSTVLQFYRFYQPAQGAGPMRASAGADGPRVKMVLGGRRNMP</sequence>
<evidence type="ECO:0000259" key="2">
    <source>
        <dbReference type="Pfam" id="PF01464"/>
    </source>
</evidence>
<dbReference type="Proteomes" id="UP000256862">
    <property type="component" value="Chromosome CO2235"/>
</dbReference>
<evidence type="ECO:0000259" key="3">
    <source>
        <dbReference type="Pfam" id="PF13511"/>
    </source>
</evidence>
<dbReference type="InterPro" id="IPR025392">
    <property type="entry name" value="DUF4124"/>
</dbReference>
<dbReference type="InterPro" id="IPR023346">
    <property type="entry name" value="Lysozyme-like_dom_sf"/>
</dbReference>
<dbReference type="CDD" id="cd00254">
    <property type="entry name" value="LT-like"/>
    <property type="match status" value="1"/>
</dbReference>